<dbReference type="HOGENOM" id="CLU_3426897_0_0_1"/>
<gene>
    <name evidence="1" type="ORF">FIBRA_09341</name>
</gene>
<reference evidence="1 2" key="1">
    <citation type="journal article" date="2012" name="Appl. Environ. Microbiol.">
        <title>Short-read sequencing for genomic analysis of the brown rot fungus Fibroporia radiculosa.</title>
        <authorList>
            <person name="Tang J.D."/>
            <person name="Perkins A.D."/>
            <person name="Sonstegard T.S."/>
            <person name="Schroeder S.G."/>
            <person name="Burgess S.C."/>
            <person name="Diehl S.V."/>
        </authorList>
    </citation>
    <scope>NUCLEOTIDE SEQUENCE [LARGE SCALE GENOMIC DNA]</scope>
    <source>
        <strain evidence="1 2">TFFH 294</strain>
    </source>
</reference>
<keyword evidence="2" id="KW-1185">Reference proteome</keyword>
<name>J7RHF5_9APHY</name>
<protein>
    <submittedName>
        <fullName evidence="1">Uncharacterized protein</fullName>
    </submittedName>
</protein>
<proteinExistence type="predicted"/>
<organism evidence="1 2">
    <name type="scientific">Fibroporia radiculosa</name>
    <dbReference type="NCBI Taxonomy" id="599839"/>
    <lineage>
        <taxon>Eukaryota</taxon>
        <taxon>Fungi</taxon>
        <taxon>Dikarya</taxon>
        <taxon>Basidiomycota</taxon>
        <taxon>Agaricomycotina</taxon>
        <taxon>Agaricomycetes</taxon>
        <taxon>Polyporales</taxon>
        <taxon>Fibroporiaceae</taxon>
        <taxon>Fibroporia</taxon>
    </lineage>
</organism>
<dbReference type="AlphaFoldDB" id="J7RHF5"/>
<evidence type="ECO:0000313" key="1">
    <source>
        <dbReference type="EMBL" id="CCM07022.1"/>
    </source>
</evidence>
<evidence type="ECO:0000313" key="2">
    <source>
        <dbReference type="Proteomes" id="UP000006352"/>
    </source>
</evidence>
<dbReference type="InParanoid" id="J7RHF5"/>
<dbReference type="Proteomes" id="UP000006352">
    <property type="component" value="Unassembled WGS sequence"/>
</dbReference>
<accession>J7RHF5</accession>
<dbReference type="EMBL" id="HE797616">
    <property type="protein sequence ID" value="CCM07022.1"/>
    <property type="molecule type" value="Genomic_DNA"/>
</dbReference>
<sequence length="21" mass="2430">MTPADPFLLICHYHYSHLSSP</sequence>